<reference evidence="1 2" key="1">
    <citation type="journal article" date="2022" name="Arch. Microbiol.">
        <title>Paraburkholderia bengalensis sp. nov. isolated from roots of Oryza sativa, IR64.</title>
        <authorList>
            <person name="Nag P."/>
            <person name="Mondal N."/>
            <person name="Sarkar J."/>
            <person name="Das S."/>
        </authorList>
    </citation>
    <scope>NUCLEOTIDE SEQUENCE [LARGE SCALE GENOMIC DNA]</scope>
    <source>
        <strain evidence="1 2">IR64_4_BI</strain>
    </source>
</reference>
<sequence>MRVTVHLDAFQYADAAYAVLWLDRESRLWSREGHAVFELPEWGTLAYRNDNTRVCGAGYDRGIFELTGLDLGSATGPCEGESGRALWYRHAHHAPVIGKWHVQCVDYTESDPENGVFAEGGL</sequence>
<gene>
    <name evidence="1" type="ORF">H3V53_12965</name>
</gene>
<dbReference type="Pfam" id="PF12087">
    <property type="entry name" value="DUF3564"/>
    <property type="match status" value="1"/>
</dbReference>
<protein>
    <submittedName>
        <fullName evidence="1">DUF3564 domain-containing protein</fullName>
    </submittedName>
</protein>
<dbReference type="EMBL" id="JACFYJ010000017">
    <property type="protein sequence ID" value="MEI5998076.1"/>
    <property type="molecule type" value="Genomic_DNA"/>
</dbReference>
<dbReference type="Proteomes" id="UP001386437">
    <property type="component" value="Unassembled WGS sequence"/>
</dbReference>
<dbReference type="RefSeq" id="WP_336598269.1">
    <property type="nucleotide sequence ID" value="NZ_JACFYJ010000017.1"/>
</dbReference>
<evidence type="ECO:0000313" key="2">
    <source>
        <dbReference type="Proteomes" id="UP001386437"/>
    </source>
</evidence>
<name>A0ABU8IRF7_9BURK</name>
<comment type="caution">
    <text evidence="1">The sequence shown here is derived from an EMBL/GenBank/DDBJ whole genome shotgun (WGS) entry which is preliminary data.</text>
</comment>
<keyword evidence="2" id="KW-1185">Reference proteome</keyword>
<proteinExistence type="predicted"/>
<organism evidence="1 2">
    <name type="scientific">Paraburkholderia bengalensis</name>
    <dbReference type="NCBI Taxonomy" id="2747562"/>
    <lineage>
        <taxon>Bacteria</taxon>
        <taxon>Pseudomonadati</taxon>
        <taxon>Pseudomonadota</taxon>
        <taxon>Betaproteobacteria</taxon>
        <taxon>Burkholderiales</taxon>
        <taxon>Burkholderiaceae</taxon>
        <taxon>Paraburkholderia</taxon>
    </lineage>
</organism>
<accession>A0ABU8IRF7</accession>
<dbReference type="InterPro" id="IPR021947">
    <property type="entry name" value="DUF3564"/>
</dbReference>
<evidence type="ECO:0000313" key="1">
    <source>
        <dbReference type="EMBL" id="MEI5998076.1"/>
    </source>
</evidence>